<evidence type="ECO:0000313" key="2">
    <source>
        <dbReference type="Proteomes" id="UP000074382"/>
    </source>
</evidence>
<reference evidence="2" key="1">
    <citation type="journal article" date="2017" name="Acta Aliment.">
        <title>Plant polysaccharide degrading enzyme system of Thermpbifida cellulosilytica TB100 revealed by de novo genome project data.</title>
        <authorList>
            <person name="Toth A."/>
            <person name="Baka E."/>
            <person name="Luzics S."/>
            <person name="Bata-Vidacs I."/>
            <person name="Nagy I."/>
            <person name="Balint B."/>
            <person name="Herceg R."/>
            <person name="Olasz F."/>
            <person name="Wilk T."/>
            <person name="Nagy T."/>
            <person name="Kriszt B."/>
            <person name="Nagy I."/>
            <person name="Kukolya J."/>
        </authorList>
    </citation>
    <scope>NUCLEOTIDE SEQUENCE [LARGE SCALE GENOMIC DNA]</scope>
    <source>
        <strain evidence="2">TB100</strain>
    </source>
</reference>
<sequence>MLRADPGALGGVTVPADRVWYVSYGANMAAHRFDRYLRGGRPPGGRRANPGCRDRTPPARRRAVWIGGGVYFALESPMWGGGLAVYDPDLPAVTPARAYLVTVSQFSDVAAQEMYREPGADVDLGALLAAGRLRLGPGRYDLLVVLGRLEGLPMVTLAAPWPMASVRPVPPSAAYLRTIGVGLAESHGWPVSRIAAHLAGLPGAREAWTPGAVAALLDGGRAAGTP</sequence>
<dbReference type="AlphaFoldDB" id="A0A147KKV5"/>
<keyword evidence="2" id="KW-1185">Reference proteome</keyword>
<dbReference type="PATRIC" id="fig|665004.4.peg.1830"/>
<accession>A0A147KKV5</accession>
<organism evidence="1 2">
    <name type="scientific">Thermobifida cellulosilytica TB100</name>
    <dbReference type="NCBI Taxonomy" id="665004"/>
    <lineage>
        <taxon>Bacteria</taxon>
        <taxon>Bacillati</taxon>
        <taxon>Actinomycetota</taxon>
        <taxon>Actinomycetes</taxon>
        <taxon>Streptosporangiales</taxon>
        <taxon>Nocardiopsidaceae</taxon>
        <taxon>Thermobifida</taxon>
    </lineage>
</organism>
<comment type="caution">
    <text evidence="1">The sequence shown here is derived from an EMBL/GenBank/DDBJ whole genome shotgun (WGS) entry which is preliminary data.</text>
</comment>
<proteinExistence type="predicted"/>
<dbReference type="Proteomes" id="UP000074382">
    <property type="component" value="Unassembled WGS sequence"/>
</dbReference>
<dbReference type="STRING" id="665004.AC529_05215"/>
<dbReference type="EMBL" id="LGEM01000020">
    <property type="protein sequence ID" value="KUP97873.1"/>
    <property type="molecule type" value="Genomic_DNA"/>
</dbReference>
<evidence type="ECO:0000313" key="1">
    <source>
        <dbReference type="EMBL" id="KUP97873.1"/>
    </source>
</evidence>
<gene>
    <name evidence="1" type="ORF">AC529_05215</name>
</gene>
<dbReference type="Gene3D" id="3.10.490.10">
    <property type="entry name" value="Gamma-glutamyl cyclotransferase-like"/>
    <property type="match status" value="1"/>
</dbReference>
<name>A0A147KKV5_THECS</name>
<protein>
    <submittedName>
        <fullName evidence="1">Histone deacetylase</fullName>
    </submittedName>
</protein>